<dbReference type="EMBL" id="AGNL01030371">
    <property type="protein sequence ID" value="EJK56831.1"/>
    <property type="molecule type" value="Genomic_DNA"/>
</dbReference>
<feature type="compositionally biased region" description="Basic and acidic residues" evidence="1">
    <location>
        <begin position="67"/>
        <end position="76"/>
    </location>
</feature>
<evidence type="ECO:0000313" key="2">
    <source>
        <dbReference type="EMBL" id="EJK56831.1"/>
    </source>
</evidence>
<name>K0S7F2_THAOC</name>
<proteinExistence type="predicted"/>
<reference evidence="2 3" key="1">
    <citation type="journal article" date="2012" name="Genome Biol.">
        <title>Genome and low-iron response of an oceanic diatom adapted to chronic iron limitation.</title>
        <authorList>
            <person name="Lommer M."/>
            <person name="Specht M."/>
            <person name="Roy A.S."/>
            <person name="Kraemer L."/>
            <person name="Andreson R."/>
            <person name="Gutowska M.A."/>
            <person name="Wolf J."/>
            <person name="Bergner S.V."/>
            <person name="Schilhabel M.B."/>
            <person name="Klostermeier U.C."/>
            <person name="Beiko R.G."/>
            <person name="Rosenstiel P."/>
            <person name="Hippler M."/>
            <person name="Laroche J."/>
        </authorList>
    </citation>
    <scope>NUCLEOTIDE SEQUENCE [LARGE SCALE GENOMIC DNA]</scope>
    <source>
        <strain evidence="2 3">CCMP1005</strain>
    </source>
</reference>
<sequence length="76" mass="8046">EIFHSLQSLRKDVASAIGLKMVQTSPVTMGAAGPTSFFSIDDDDEVEVEDDDETETGASASTPPSGEETRERPAST</sequence>
<accession>K0S7F2</accession>
<dbReference type="Proteomes" id="UP000266841">
    <property type="component" value="Unassembled WGS sequence"/>
</dbReference>
<dbReference type="AlphaFoldDB" id="K0S7F2"/>
<organism evidence="2 3">
    <name type="scientific">Thalassiosira oceanica</name>
    <name type="common">Marine diatom</name>
    <dbReference type="NCBI Taxonomy" id="159749"/>
    <lineage>
        <taxon>Eukaryota</taxon>
        <taxon>Sar</taxon>
        <taxon>Stramenopiles</taxon>
        <taxon>Ochrophyta</taxon>
        <taxon>Bacillariophyta</taxon>
        <taxon>Coscinodiscophyceae</taxon>
        <taxon>Thalassiosirophycidae</taxon>
        <taxon>Thalassiosirales</taxon>
        <taxon>Thalassiosiraceae</taxon>
        <taxon>Thalassiosira</taxon>
    </lineage>
</organism>
<feature type="region of interest" description="Disordered" evidence="1">
    <location>
        <begin position="26"/>
        <end position="76"/>
    </location>
</feature>
<comment type="caution">
    <text evidence="2">The sequence shown here is derived from an EMBL/GenBank/DDBJ whole genome shotgun (WGS) entry which is preliminary data.</text>
</comment>
<evidence type="ECO:0000256" key="1">
    <source>
        <dbReference type="SAM" id="MobiDB-lite"/>
    </source>
</evidence>
<keyword evidence="3" id="KW-1185">Reference proteome</keyword>
<feature type="non-terminal residue" evidence="2">
    <location>
        <position position="1"/>
    </location>
</feature>
<evidence type="ECO:0000313" key="3">
    <source>
        <dbReference type="Proteomes" id="UP000266841"/>
    </source>
</evidence>
<feature type="compositionally biased region" description="Acidic residues" evidence="1">
    <location>
        <begin position="40"/>
        <end position="55"/>
    </location>
</feature>
<gene>
    <name evidence="2" type="ORF">THAOC_23199</name>
</gene>
<protein>
    <submittedName>
        <fullName evidence="2">Uncharacterized protein</fullName>
    </submittedName>
</protein>